<protein>
    <submittedName>
        <fullName evidence="2">Uncharacterized protein</fullName>
    </submittedName>
</protein>
<feature type="compositionally biased region" description="Basic residues" evidence="1">
    <location>
        <begin position="84"/>
        <end position="98"/>
    </location>
</feature>
<organism evidence="2">
    <name type="scientific">uncultured Phycisphaerae bacterium</name>
    <dbReference type="NCBI Taxonomy" id="904963"/>
    <lineage>
        <taxon>Bacteria</taxon>
        <taxon>Pseudomonadati</taxon>
        <taxon>Planctomycetota</taxon>
        <taxon>Phycisphaerae</taxon>
        <taxon>environmental samples</taxon>
    </lineage>
</organism>
<reference evidence="2" key="1">
    <citation type="submission" date="2020-02" db="EMBL/GenBank/DDBJ databases">
        <authorList>
            <person name="Meier V. D."/>
        </authorList>
    </citation>
    <scope>NUCLEOTIDE SEQUENCE</scope>
    <source>
        <strain evidence="2">AVDCRST_MAG64</strain>
    </source>
</reference>
<evidence type="ECO:0000256" key="1">
    <source>
        <dbReference type="SAM" id="MobiDB-lite"/>
    </source>
</evidence>
<feature type="compositionally biased region" description="Basic and acidic residues" evidence="1">
    <location>
        <begin position="99"/>
        <end position="118"/>
    </location>
</feature>
<name>A0A6J4PET7_9BACT</name>
<proteinExistence type="predicted"/>
<feature type="non-terminal residue" evidence="2">
    <location>
        <position position="1"/>
    </location>
</feature>
<dbReference type="EMBL" id="CADCUQ010000552">
    <property type="protein sequence ID" value="CAA9413919.1"/>
    <property type="molecule type" value="Genomic_DNA"/>
</dbReference>
<feature type="compositionally biased region" description="Basic and acidic residues" evidence="1">
    <location>
        <begin position="48"/>
        <end position="83"/>
    </location>
</feature>
<accession>A0A6J4PET7</accession>
<feature type="compositionally biased region" description="Low complexity" evidence="1">
    <location>
        <begin position="24"/>
        <end position="41"/>
    </location>
</feature>
<gene>
    <name evidence="2" type="ORF">AVDCRST_MAG64-2486</name>
</gene>
<sequence length="118" mass="13119">EIHAADLHGRGRARRRRAGGVLRGVGAARTRPARGRTLPGGVAVAARVGRDERPRARRQATRDRRPVRRDARAAGRLLPDRRPGPRRGHRHRRAHPGRPQRDRRGPADHGDPRPADAV</sequence>
<feature type="region of interest" description="Disordered" evidence="1">
    <location>
        <begin position="1"/>
        <end position="118"/>
    </location>
</feature>
<feature type="non-terminal residue" evidence="2">
    <location>
        <position position="118"/>
    </location>
</feature>
<dbReference type="AlphaFoldDB" id="A0A6J4PET7"/>
<evidence type="ECO:0000313" key="2">
    <source>
        <dbReference type="EMBL" id="CAA9413919.1"/>
    </source>
</evidence>